<keyword evidence="1" id="KW-0732">Signal</keyword>
<evidence type="ECO:0008006" key="4">
    <source>
        <dbReference type="Google" id="ProtNLM"/>
    </source>
</evidence>
<protein>
    <recommendedName>
        <fullName evidence="4">VWFA domain-containing protein</fullName>
    </recommendedName>
</protein>
<evidence type="ECO:0000256" key="1">
    <source>
        <dbReference type="SAM" id="SignalP"/>
    </source>
</evidence>
<evidence type="ECO:0000313" key="2">
    <source>
        <dbReference type="EMBL" id="SEU32283.1"/>
    </source>
</evidence>
<dbReference type="AlphaFoldDB" id="A0A1I0KZN9"/>
<organism evidence="2 3">
    <name type="scientific">Stigmatella erecta</name>
    <dbReference type="NCBI Taxonomy" id="83460"/>
    <lineage>
        <taxon>Bacteria</taxon>
        <taxon>Pseudomonadati</taxon>
        <taxon>Myxococcota</taxon>
        <taxon>Myxococcia</taxon>
        <taxon>Myxococcales</taxon>
        <taxon>Cystobacterineae</taxon>
        <taxon>Archangiaceae</taxon>
        <taxon>Stigmatella</taxon>
    </lineage>
</organism>
<reference evidence="3" key="1">
    <citation type="submission" date="2016-10" db="EMBL/GenBank/DDBJ databases">
        <authorList>
            <person name="Varghese N."/>
            <person name="Submissions S."/>
        </authorList>
    </citation>
    <scope>NUCLEOTIDE SEQUENCE [LARGE SCALE GENOMIC DNA]</scope>
    <source>
        <strain evidence="3">DSM 16858</strain>
    </source>
</reference>
<feature type="chain" id="PRO_5011634931" description="VWFA domain-containing protein" evidence="1">
    <location>
        <begin position="20"/>
        <end position="344"/>
    </location>
</feature>
<keyword evidence="3" id="KW-1185">Reference proteome</keyword>
<evidence type="ECO:0000313" key="3">
    <source>
        <dbReference type="Proteomes" id="UP000199181"/>
    </source>
</evidence>
<feature type="signal peptide" evidence="1">
    <location>
        <begin position="1"/>
        <end position="19"/>
    </location>
</feature>
<dbReference type="Proteomes" id="UP000199181">
    <property type="component" value="Unassembled WGS sequence"/>
</dbReference>
<name>A0A1I0KZN9_9BACT</name>
<dbReference type="InterPro" id="IPR036465">
    <property type="entry name" value="vWFA_dom_sf"/>
</dbReference>
<gene>
    <name evidence="2" type="ORF">SAMN05443639_116176</name>
</gene>
<accession>A0A1I0KZN9</accession>
<sequence length="344" mass="37351">MKRLGLSLLLLSSIGTAFAQPSEPIVYPPPNIHFIVDVSGSMRDLPQIVSGQYKAFSDATVNGCENPALQAFSDGHGWDPSFQYPVPDAGTGLGTDVGFPNLFQDGKFKVFNTTTDYETNTNFILWGRFLNFNPPKHVALRAALKKVFKDLSGARAGVSIFTATSSNILKMKPSCPELSADPAAFASYRADFITRLNSLTFNTATPLARSLLNAGYYFSSGQDIYRDTFGFGVSSPIAYSYPIDFKSEALTSENCTVCWGSQRNAVILISDGDPINDTLGFKAVTRLREINGGKVNCPSTAPCADAADDANHMLDDVAKLLSHNDLQRSAPLSWETWTPRACRA</sequence>
<dbReference type="Gene3D" id="3.40.50.410">
    <property type="entry name" value="von Willebrand factor, type A domain"/>
    <property type="match status" value="1"/>
</dbReference>
<dbReference type="EMBL" id="FOIJ01000016">
    <property type="protein sequence ID" value="SEU32283.1"/>
    <property type="molecule type" value="Genomic_DNA"/>
</dbReference>
<proteinExistence type="predicted"/>